<gene>
    <name evidence="2" type="ORF">EDM56_13485</name>
</gene>
<dbReference type="Proteomes" id="UP000271031">
    <property type="component" value="Unassembled WGS sequence"/>
</dbReference>
<comment type="caution">
    <text evidence="2">The sequence shown here is derived from an EMBL/GenBank/DDBJ whole genome shotgun (WGS) entry which is preliminary data.</text>
</comment>
<evidence type="ECO:0000313" key="2">
    <source>
        <dbReference type="EMBL" id="RNB87833.1"/>
    </source>
</evidence>
<dbReference type="InterPro" id="IPR054467">
    <property type="entry name" value="YkoP-like_dom"/>
</dbReference>
<dbReference type="RefSeq" id="WP_122918438.1">
    <property type="nucleotide sequence ID" value="NZ_RHHQ01000010.1"/>
</dbReference>
<keyword evidence="3" id="KW-1185">Reference proteome</keyword>
<accession>A0A3M8DIA5</accession>
<organism evidence="2 3">
    <name type="scientific">Brevibacillus fluminis</name>
    <dbReference type="NCBI Taxonomy" id="511487"/>
    <lineage>
        <taxon>Bacteria</taxon>
        <taxon>Bacillati</taxon>
        <taxon>Bacillota</taxon>
        <taxon>Bacilli</taxon>
        <taxon>Bacillales</taxon>
        <taxon>Paenibacillaceae</taxon>
        <taxon>Brevibacillus</taxon>
    </lineage>
</organism>
<dbReference type="Pfam" id="PF22790">
    <property type="entry name" value="YkoP"/>
    <property type="match status" value="1"/>
</dbReference>
<evidence type="ECO:0000313" key="3">
    <source>
        <dbReference type="Proteomes" id="UP000271031"/>
    </source>
</evidence>
<sequence>MSGSLVIWGIWDAVYQRCTRLRYVEKGRNIFRIVLLRYRGETLTTSDNRQICAGDLILRLHIHNYRFACECKGIEDDLKLVLLLRRLVANSMPQLAEYLAALPQANEIKGIVGTTTLNKGVQHLGFSIADVPTNWFFRYKHWYLKFLLLFIHRNGWNRMKNYNQRTTLSRVYMSKEELLRRYLPSS</sequence>
<protein>
    <recommendedName>
        <fullName evidence="1">YkoP-like domain-containing protein</fullName>
    </recommendedName>
</protein>
<dbReference type="OrthoDB" id="1951946at2"/>
<evidence type="ECO:0000259" key="1">
    <source>
        <dbReference type="Pfam" id="PF22790"/>
    </source>
</evidence>
<dbReference type="AlphaFoldDB" id="A0A3M8DIA5"/>
<name>A0A3M8DIA5_9BACL</name>
<feature type="domain" description="YkoP-like" evidence="1">
    <location>
        <begin position="5"/>
        <end position="182"/>
    </location>
</feature>
<proteinExistence type="predicted"/>
<reference evidence="2 3" key="1">
    <citation type="submission" date="2018-10" db="EMBL/GenBank/DDBJ databases">
        <title>Phylogenomics of Brevibacillus.</title>
        <authorList>
            <person name="Dunlap C."/>
        </authorList>
    </citation>
    <scope>NUCLEOTIDE SEQUENCE [LARGE SCALE GENOMIC DNA]</scope>
    <source>
        <strain evidence="2 3">JCM 15716</strain>
    </source>
</reference>
<dbReference type="EMBL" id="RHHQ01000010">
    <property type="protein sequence ID" value="RNB87833.1"/>
    <property type="molecule type" value="Genomic_DNA"/>
</dbReference>